<dbReference type="RefSeq" id="WP_282885624.1">
    <property type="nucleotide sequence ID" value="NZ_CP133479.1"/>
</dbReference>
<dbReference type="InterPro" id="IPR009057">
    <property type="entry name" value="Homeodomain-like_sf"/>
</dbReference>
<dbReference type="Pfam" id="PF13565">
    <property type="entry name" value="HTH_32"/>
    <property type="match status" value="1"/>
</dbReference>
<dbReference type="EMBL" id="CP133647">
    <property type="protein sequence ID" value="WNH00565.1"/>
    <property type="molecule type" value="Genomic_DNA"/>
</dbReference>
<dbReference type="Gene3D" id="3.30.420.10">
    <property type="entry name" value="Ribonuclease H-like superfamily/Ribonuclease H"/>
    <property type="match status" value="1"/>
</dbReference>
<dbReference type="Pfam" id="PF13358">
    <property type="entry name" value="DDE_3"/>
    <property type="match status" value="1"/>
</dbReference>
<dbReference type="InterPro" id="IPR036397">
    <property type="entry name" value="RNaseH_sf"/>
</dbReference>
<organism evidence="2 3">
    <name type="scientific">Xenorhabdus griffiniae</name>
    <dbReference type="NCBI Taxonomy" id="351672"/>
    <lineage>
        <taxon>Bacteria</taxon>
        <taxon>Pseudomonadati</taxon>
        <taxon>Pseudomonadota</taxon>
        <taxon>Gammaproteobacteria</taxon>
        <taxon>Enterobacterales</taxon>
        <taxon>Morganellaceae</taxon>
        <taxon>Xenorhabdus</taxon>
    </lineage>
</organism>
<dbReference type="InterPro" id="IPR038717">
    <property type="entry name" value="Tc1-like_DDE_dom"/>
</dbReference>
<proteinExistence type="predicted"/>
<keyword evidence="3" id="KW-1185">Reference proteome</keyword>
<reference evidence="2 3" key="1">
    <citation type="journal article" date="2023" name="Access Microbiol">
        <title>The genome of a steinernematid-associated Pseudomonas piscis bacterium encodes the biosynthesis of insect toxins.</title>
        <authorList>
            <person name="Awori R.M."/>
            <person name="Hendre P."/>
            <person name="Amugune N.O."/>
        </authorList>
    </citation>
    <scope>NUCLEOTIDE SEQUENCE [LARGE SCALE GENOMIC DNA]</scope>
    <source>
        <strain evidence="2 3">97</strain>
    </source>
</reference>
<dbReference type="GeneID" id="88856240"/>
<gene>
    <name evidence="2" type="ORF">QL112_011745</name>
</gene>
<dbReference type="Proteomes" id="UP001300348">
    <property type="component" value="Chromosome"/>
</dbReference>
<dbReference type="SUPFAM" id="SSF53098">
    <property type="entry name" value="Ribonuclease H-like"/>
    <property type="match status" value="1"/>
</dbReference>
<dbReference type="SUPFAM" id="SSF46689">
    <property type="entry name" value="Homeodomain-like"/>
    <property type="match status" value="1"/>
</dbReference>
<dbReference type="NCBIfam" id="NF033545">
    <property type="entry name" value="transpos_IS630"/>
    <property type="match status" value="1"/>
</dbReference>
<dbReference type="InterPro" id="IPR047655">
    <property type="entry name" value="Transpos_IS630-like"/>
</dbReference>
<feature type="domain" description="Tc1-like transposase DDE" evidence="1">
    <location>
        <begin position="177"/>
        <end position="311"/>
    </location>
</feature>
<evidence type="ECO:0000313" key="2">
    <source>
        <dbReference type="EMBL" id="WNH00565.1"/>
    </source>
</evidence>
<name>A0ABY9XDA8_9GAMM</name>
<evidence type="ECO:0000259" key="1">
    <source>
        <dbReference type="Pfam" id="PF13358"/>
    </source>
</evidence>
<evidence type="ECO:0000313" key="3">
    <source>
        <dbReference type="Proteomes" id="UP001300348"/>
    </source>
</evidence>
<sequence>MPILPPIPRSERRQMKKMAQKTLDKKYAIRLLSILMALQGKPVYQIAEVLCTAQSSVWRWIKRFKTYGWIGLQSRPAGRPRRWHLTCLLPLITHLLTLSPRQFNYVRSRWSLELFVLQIQKIANVKISISTLYRFFCKNKIVWRRAAPTLNQPDPEYEEKMAHINQALLQASTENPVFYEDEVDIDFNPKLGSDWCFKGQQKRLITPGKNQKYYLAGCYNAQTREIVYTGHGRKNSELFIKMLEELKKRYCHAKTLTLILDNYKIHTSRLTENWLAQNPTIKLLFLPVYSPWLNKIERLWQSLHETVTRNHCCQYMWQLIKKVRVFLNSASENSWKGIGNMEVS</sequence>
<dbReference type="InterPro" id="IPR012337">
    <property type="entry name" value="RNaseH-like_sf"/>
</dbReference>
<protein>
    <submittedName>
        <fullName evidence="2">IS630 family transposase</fullName>
    </submittedName>
</protein>
<accession>A0ABY9XDA8</accession>